<keyword evidence="3 5" id="KW-0378">Hydrolase</keyword>
<evidence type="ECO:0000256" key="4">
    <source>
        <dbReference type="PIRSR" id="PIRSR036979-1"/>
    </source>
</evidence>
<dbReference type="PIRSF" id="PIRSF036979">
    <property type="entry name" value="Arginase"/>
    <property type="match status" value="1"/>
</dbReference>
<reference evidence="6 7" key="1">
    <citation type="submission" date="2020-04" db="EMBL/GenBank/DDBJ databases">
        <title>Characterization and engineering of Streptomyces griseofuscus DSM40191 as a potential heterologous host for expression of BGCs.</title>
        <authorList>
            <person name="Gren T."/>
            <person name="Whitford C.M."/>
            <person name="Mohite O.S."/>
            <person name="Joergensen T.S."/>
            <person name="Nielsen J.B."/>
            <person name="Lee S.Y."/>
            <person name="Weber T."/>
        </authorList>
    </citation>
    <scope>NUCLEOTIDE SEQUENCE [LARGE SCALE GENOMIC DNA]</scope>
    <source>
        <strain evidence="6 7">DSM 40191</strain>
    </source>
</reference>
<sequence>MSEHYRPRDSMTKPRIASGPRTFMRLPWVDDPLTAEGRIDVAVVGVPTDSAVSYRSGARFGPEAIRAASILLRDHNPATGVDVTRVLSMVDAGDAPVVPGYHELTLQRLEDFLAPLYERGIVPLLLGGDHSLVMAEMRAMARHLGPVSVVHFDAHGDVLDDYYGVKHFHGTMFRRGVEEGVVDPHTSVQVGMRGSVHPDDVDSGKALGYDVIGWDELVDLTPEEFGRRVRERVGDRPVMVSFDIDFIDPAYAPGTGTPEVGGPTSYQTLRYIRALGPLNYRGLDIVEVAPPYDHADITSHAASVVAFELLGQVALRSGRTRAAETGEEH</sequence>
<protein>
    <submittedName>
        <fullName evidence="6">Agmatinase</fullName>
    </submittedName>
</protein>
<dbReference type="PROSITE" id="PS51409">
    <property type="entry name" value="ARGINASE_2"/>
    <property type="match status" value="1"/>
</dbReference>
<dbReference type="InterPro" id="IPR006035">
    <property type="entry name" value="Ureohydrolase"/>
</dbReference>
<dbReference type="GO" id="GO:0008783">
    <property type="term" value="F:agmatinase activity"/>
    <property type="evidence" value="ECO:0007669"/>
    <property type="project" value="TreeGrafter"/>
</dbReference>
<feature type="binding site" evidence="4">
    <location>
        <position position="155"/>
    </location>
    <ligand>
        <name>Mn(2+)</name>
        <dbReference type="ChEBI" id="CHEBI:29035"/>
        <label>1</label>
    </ligand>
</feature>
<dbReference type="NCBIfam" id="TIGR01230">
    <property type="entry name" value="agmatinase"/>
    <property type="match status" value="1"/>
</dbReference>
<dbReference type="EMBL" id="CP051006">
    <property type="protein sequence ID" value="QNT92119.1"/>
    <property type="molecule type" value="Genomic_DNA"/>
</dbReference>
<evidence type="ECO:0000256" key="2">
    <source>
        <dbReference type="ARBA" id="ARBA00022723"/>
    </source>
</evidence>
<feature type="binding site" evidence="4">
    <location>
        <position position="243"/>
    </location>
    <ligand>
        <name>Mn(2+)</name>
        <dbReference type="ChEBI" id="CHEBI:29035"/>
        <label>1</label>
    </ligand>
</feature>
<dbReference type="Proteomes" id="UP000516422">
    <property type="component" value="Chromosome"/>
</dbReference>
<dbReference type="GO" id="GO:0046872">
    <property type="term" value="F:metal ion binding"/>
    <property type="evidence" value="ECO:0007669"/>
    <property type="project" value="UniProtKB-KW"/>
</dbReference>
<dbReference type="PANTHER" id="PTHR11358:SF26">
    <property type="entry name" value="GUANIDINO ACID HYDROLASE, MITOCHONDRIAL"/>
    <property type="match status" value="1"/>
</dbReference>
<evidence type="ECO:0000256" key="5">
    <source>
        <dbReference type="RuleBase" id="RU003684"/>
    </source>
</evidence>
<dbReference type="Pfam" id="PF00491">
    <property type="entry name" value="Arginase"/>
    <property type="match status" value="1"/>
</dbReference>
<keyword evidence="2 4" id="KW-0479">Metal-binding</keyword>
<feature type="binding site" evidence="4">
    <location>
        <position position="153"/>
    </location>
    <ligand>
        <name>Mn(2+)</name>
        <dbReference type="ChEBI" id="CHEBI:29035"/>
        <label>1</label>
    </ligand>
</feature>
<name>A0A7H1PVN9_9ACTN</name>
<dbReference type="GeneID" id="91461392"/>
<dbReference type="InterPro" id="IPR005925">
    <property type="entry name" value="Agmatinase-rel"/>
</dbReference>
<dbReference type="KEGG" id="sgf:HEP81_01790"/>
<evidence type="ECO:0000313" key="6">
    <source>
        <dbReference type="EMBL" id="QNT92119.1"/>
    </source>
</evidence>
<dbReference type="Gene3D" id="3.40.800.10">
    <property type="entry name" value="Ureohydrolase domain"/>
    <property type="match status" value="1"/>
</dbReference>
<evidence type="ECO:0000256" key="3">
    <source>
        <dbReference type="ARBA" id="ARBA00022801"/>
    </source>
</evidence>
<keyword evidence="4" id="KW-0464">Manganese</keyword>
<feature type="binding site" evidence="4">
    <location>
        <position position="130"/>
    </location>
    <ligand>
        <name>Mn(2+)</name>
        <dbReference type="ChEBI" id="CHEBI:29035"/>
        <label>1</label>
    </ligand>
</feature>
<dbReference type="InterPro" id="IPR023696">
    <property type="entry name" value="Ureohydrolase_dom_sf"/>
</dbReference>
<feature type="binding site" evidence="4">
    <location>
        <position position="157"/>
    </location>
    <ligand>
        <name>Mn(2+)</name>
        <dbReference type="ChEBI" id="CHEBI:29035"/>
        <label>1</label>
    </ligand>
</feature>
<dbReference type="PANTHER" id="PTHR11358">
    <property type="entry name" value="ARGINASE/AGMATINASE"/>
    <property type="match status" value="1"/>
</dbReference>
<dbReference type="RefSeq" id="WP_198422741.1">
    <property type="nucleotide sequence ID" value="NZ_CP051006.1"/>
</dbReference>
<evidence type="ECO:0000313" key="7">
    <source>
        <dbReference type="Proteomes" id="UP000516422"/>
    </source>
</evidence>
<organism evidence="6 7">
    <name type="scientific">Streptomyces griseofuscus</name>
    <dbReference type="NCBI Taxonomy" id="146922"/>
    <lineage>
        <taxon>Bacteria</taxon>
        <taxon>Bacillati</taxon>
        <taxon>Actinomycetota</taxon>
        <taxon>Actinomycetes</taxon>
        <taxon>Kitasatosporales</taxon>
        <taxon>Streptomycetaceae</taxon>
        <taxon>Streptomyces</taxon>
    </lineage>
</organism>
<dbReference type="AlphaFoldDB" id="A0A7H1PVN9"/>
<comment type="cofactor">
    <cofactor evidence="4">
        <name>Mn(2+)</name>
        <dbReference type="ChEBI" id="CHEBI:29035"/>
    </cofactor>
    <text evidence="4">Binds 2 manganese ions per subunit.</text>
</comment>
<dbReference type="InterPro" id="IPR020855">
    <property type="entry name" value="Ureohydrolase_Mn_BS"/>
</dbReference>
<dbReference type="CDD" id="cd11592">
    <property type="entry name" value="Agmatinase_PAH"/>
    <property type="match status" value="1"/>
</dbReference>
<dbReference type="GO" id="GO:0033389">
    <property type="term" value="P:putrescine biosynthetic process from arginine, via agmatine"/>
    <property type="evidence" value="ECO:0007669"/>
    <property type="project" value="TreeGrafter"/>
</dbReference>
<comment type="similarity">
    <text evidence="1">Belongs to the arginase family. Agmatinase subfamily.</text>
</comment>
<dbReference type="PROSITE" id="PS01053">
    <property type="entry name" value="ARGINASE_1"/>
    <property type="match status" value="1"/>
</dbReference>
<accession>A0A7H1PVN9</accession>
<proteinExistence type="inferred from homology"/>
<gene>
    <name evidence="6" type="primary">speB_1</name>
    <name evidence="6" type="ORF">HEP81_01790</name>
</gene>
<dbReference type="SUPFAM" id="SSF52768">
    <property type="entry name" value="Arginase/deacetylase"/>
    <property type="match status" value="1"/>
</dbReference>
<evidence type="ECO:0000256" key="1">
    <source>
        <dbReference type="ARBA" id="ARBA00009227"/>
    </source>
</evidence>
<feature type="binding site" evidence="4">
    <location>
        <position position="245"/>
    </location>
    <ligand>
        <name>Mn(2+)</name>
        <dbReference type="ChEBI" id="CHEBI:29035"/>
        <label>1</label>
    </ligand>
</feature>